<evidence type="ECO:0000256" key="7">
    <source>
        <dbReference type="SAM" id="SignalP"/>
    </source>
</evidence>
<comment type="similarity">
    <text evidence="1">Belongs to the alpha-carbonic anhydrase family.</text>
</comment>
<organism evidence="9 10">
    <name type="scientific">Pontibacter populi</name>
    <dbReference type="NCBI Taxonomy" id="890055"/>
    <lineage>
        <taxon>Bacteria</taxon>
        <taxon>Pseudomonadati</taxon>
        <taxon>Bacteroidota</taxon>
        <taxon>Cytophagia</taxon>
        <taxon>Cytophagales</taxon>
        <taxon>Hymenobacteraceae</taxon>
        <taxon>Pontibacter</taxon>
    </lineage>
</organism>
<evidence type="ECO:0000256" key="5">
    <source>
        <dbReference type="ARBA" id="ARBA00023239"/>
    </source>
</evidence>
<dbReference type="CDD" id="cd03124">
    <property type="entry name" value="alpha_CA_prokaryotic_like"/>
    <property type="match status" value="1"/>
</dbReference>
<dbReference type="PROSITE" id="PS51257">
    <property type="entry name" value="PROKAR_LIPOPROTEIN"/>
    <property type="match status" value="1"/>
</dbReference>
<comment type="catalytic activity">
    <reaction evidence="6">
        <text>hydrogencarbonate + H(+) = CO2 + H2O</text>
        <dbReference type="Rhea" id="RHEA:10748"/>
        <dbReference type="ChEBI" id="CHEBI:15377"/>
        <dbReference type="ChEBI" id="CHEBI:15378"/>
        <dbReference type="ChEBI" id="CHEBI:16526"/>
        <dbReference type="ChEBI" id="CHEBI:17544"/>
        <dbReference type="EC" id="4.2.1.1"/>
    </reaction>
</comment>
<keyword evidence="3" id="KW-0479">Metal-binding</keyword>
<keyword evidence="4" id="KW-0862">Zinc</keyword>
<dbReference type="InterPro" id="IPR041891">
    <property type="entry name" value="Alpha_CA_prokaryot-like"/>
</dbReference>
<evidence type="ECO:0000256" key="6">
    <source>
        <dbReference type="ARBA" id="ARBA00048348"/>
    </source>
</evidence>
<reference evidence="9 10" key="1">
    <citation type="submission" date="2024-06" db="EMBL/GenBank/DDBJ databases">
        <title>Pontibacter populi HYL7-15.</title>
        <authorList>
            <person name="Kim M.K."/>
        </authorList>
    </citation>
    <scope>NUCLEOTIDE SEQUENCE [LARGE SCALE GENOMIC DNA]</scope>
    <source>
        <strain evidence="9 10">HYL7-15</strain>
    </source>
</reference>
<dbReference type="RefSeq" id="WP_350413758.1">
    <property type="nucleotide sequence ID" value="NZ_JBEOKT010000019.1"/>
</dbReference>
<evidence type="ECO:0000313" key="9">
    <source>
        <dbReference type="EMBL" id="MER2999148.1"/>
    </source>
</evidence>
<evidence type="ECO:0000256" key="4">
    <source>
        <dbReference type="ARBA" id="ARBA00022833"/>
    </source>
</evidence>
<dbReference type="Gene3D" id="3.10.200.10">
    <property type="entry name" value="Alpha carbonic anhydrase"/>
    <property type="match status" value="1"/>
</dbReference>
<dbReference type="PANTHER" id="PTHR18952">
    <property type="entry name" value="CARBONIC ANHYDRASE"/>
    <property type="match status" value="1"/>
</dbReference>
<evidence type="ECO:0000256" key="3">
    <source>
        <dbReference type="ARBA" id="ARBA00022723"/>
    </source>
</evidence>
<evidence type="ECO:0000256" key="2">
    <source>
        <dbReference type="ARBA" id="ARBA00012925"/>
    </source>
</evidence>
<sequence length="269" mass="30657">MKKTKFMNRFCQGAVLTLAMLMGACGSETESTVESVENAVKEDVASAEEEWDYENTNWENISDSECRSNVQSPVDIKAEDVIEANLEPIKYNYTPFDMRIVDTGHAVQVYGTENSSITVEGKEHQFKQFHFHYPAEHTVDGKRYPLEMHLVHQEKGSDNLAVLGIFIEEGEQVNEFLEKVFVRVPEEKEKEVQTDVTLTLSDYIPPAQTHYTYTGSLTTPPCTVGVDWVLYKEPIKASQAQLENFAKYYSNNARPVQPLNNRKILKTME</sequence>
<feature type="domain" description="Alpha-carbonic anhydrase" evidence="8">
    <location>
        <begin position="49"/>
        <end position="268"/>
    </location>
</feature>
<dbReference type="InterPro" id="IPR023561">
    <property type="entry name" value="Carbonic_anhydrase_a-class"/>
</dbReference>
<dbReference type="EC" id="4.2.1.1" evidence="2"/>
<dbReference type="InterPro" id="IPR001148">
    <property type="entry name" value="CA_dom"/>
</dbReference>
<evidence type="ECO:0000259" key="8">
    <source>
        <dbReference type="PROSITE" id="PS51144"/>
    </source>
</evidence>
<dbReference type="Proteomes" id="UP001476807">
    <property type="component" value="Unassembled WGS sequence"/>
</dbReference>
<keyword evidence="10" id="KW-1185">Reference proteome</keyword>
<dbReference type="InterPro" id="IPR036398">
    <property type="entry name" value="CA_dom_sf"/>
</dbReference>
<evidence type="ECO:0000313" key="10">
    <source>
        <dbReference type="Proteomes" id="UP001476807"/>
    </source>
</evidence>
<accession>A0ABV1RXP5</accession>
<name>A0ABV1RXP5_9BACT</name>
<dbReference type="SMART" id="SM01057">
    <property type="entry name" value="Carb_anhydrase"/>
    <property type="match status" value="1"/>
</dbReference>
<evidence type="ECO:0000256" key="1">
    <source>
        <dbReference type="ARBA" id="ARBA00010718"/>
    </source>
</evidence>
<feature type="signal peptide" evidence="7">
    <location>
        <begin position="1"/>
        <end position="26"/>
    </location>
</feature>
<dbReference type="PANTHER" id="PTHR18952:SF265">
    <property type="entry name" value="CARBONIC ANHYDRASE"/>
    <property type="match status" value="1"/>
</dbReference>
<protein>
    <recommendedName>
        <fullName evidence="2">carbonic anhydrase</fullName>
        <ecNumber evidence="2">4.2.1.1</ecNumber>
    </recommendedName>
</protein>
<proteinExistence type="inferred from homology"/>
<dbReference type="SUPFAM" id="SSF51069">
    <property type="entry name" value="Carbonic anhydrase"/>
    <property type="match status" value="1"/>
</dbReference>
<feature type="chain" id="PRO_5047261582" description="carbonic anhydrase" evidence="7">
    <location>
        <begin position="27"/>
        <end position="269"/>
    </location>
</feature>
<keyword evidence="7" id="KW-0732">Signal</keyword>
<dbReference type="PROSITE" id="PS51144">
    <property type="entry name" value="ALPHA_CA_2"/>
    <property type="match status" value="1"/>
</dbReference>
<gene>
    <name evidence="9" type="ORF">ABS362_16475</name>
</gene>
<keyword evidence="5" id="KW-0456">Lyase</keyword>
<comment type="caution">
    <text evidence="9">The sequence shown here is derived from an EMBL/GenBank/DDBJ whole genome shotgun (WGS) entry which is preliminary data.</text>
</comment>
<dbReference type="Pfam" id="PF00194">
    <property type="entry name" value="Carb_anhydrase"/>
    <property type="match status" value="1"/>
</dbReference>
<dbReference type="EMBL" id="JBEOKT010000019">
    <property type="protein sequence ID" value="MER2999148.1"/>
    <property type="molecule type" value="Genomic_DNA"/>
</dbReference>